<evidence type="ECO:0000313" key="3">
    <source>
        <dbReference type="Proteomes" id="UP000076858"/>
    </source>
</evidence>
<keyword evidence="1" id="KW-0812">Transmembrane</keyword>
<dbReference type="Proteomes" id="UP000076858">
    <property type="component" value="Unassembled WGS sequence"/>
</dbReference>
<organism evidence="2 3">
    <name type="scientific">Daphnia magna</name>
    <dbReference type="NCBI Taxonomy" id="35525"/>
    <lineage>
        <taxon>Eukaryota</taxon>
        <taxon>Metazoa</taxon>
        <taxon>Ecdysozoa</taxon>
        <taxon>Arthropoda</taxon>
        <taxon>Crustacea</taxon>
        <taxon>Branchiopoda</taxon>
        <taxon>Diplostraca</taxon>
        <taxon>Cladocera</taxon>
        <taxon>Anomopoda</taxon>
        <taxon>Daphniidae</taxon>
        <taxon>Daphnia</taxon>
    </lineage>
</organism>
<comment type="caution">
    <text evidence="2">The sequence shown here is derived from an EMBL/GenBank/DDBJ whole genome shotgun (WGS) entry which is preliminary data.</text>
</comment>
<evidence type="ECO:0000313" key="2">
    <source>
        <dbReference type="EMBL" id="KZS21092.1"/>
    </source>
</evidence>
<keyword evidence="3" id="KW-1185">Reference proteome</keyword>
<dbReference type="AlphaFoldDB" id="A0A162CN72"/>
<sequence>MFSHALGVDPAGAFGGHRTSAMLIVFYFCPPFITVILRRYFQEKIHNAT</sequence>
<feature type="transmembrane region" description="Helical" evidence="1">
    <location>
        <begin position="20"/>
        <end position="41"/>
    </location>
</feature>
<name>A0A162CN72_9CRUS</name>
<accession>A0A162CN72</accession>
<evidence type="ECO:0000256" key="1">
    <source>
        <dbReference type="SAM" id="Phobius"/>
    </source>
</evidence>
<dbReference type="EMBL" id="LRGB01000084">
    <property type="protein sequence ID" value="KZS21092.1"/>
    <property type="molecule type" value="Genomic_DNA"/>
</dbReference>
<reference evidence="2 3" key="1">
    <citation type="submission" date="2016-03" db="EMBL/GenBank/DDBJ databases">
        <title>EvidentialGene: Evidence-directed Construction of Genes on Genomes.</title>
        <authorList>
            <person name="Gilbert D.G."/>
            <person name="Choi J.-H."/>
            <person name="Mockaitis K."/>
            <person name="Colbourne J."/>
            <person name="Pfrender M."/>
        </authorList>
    </citation>
    <scope>NUCLEOTIDE SEQUENCE [LARGE SCALE GENOMIC DNA]</scope>
    <source>
        <strain evidence="2 3">Xinb3</strain>
        <tissue evidence="2">Complete organism</tissue>
    </source>
</reference>
<protein>
    <submittedName>
        <fullName evidence="2">Uncharacterized protein</fullName>
    </submittedName>
</protein>
<keyword evidence="1" id="KW-0472">Membrane</keyword>
<gene>
    <name evidence="2" type="ORF">APZ42_012262</name>
</gene>
<proteinExistence type="predicted"/>
<keyword evidence="1" id="KW-1133">Transmembrane helix</keyword>